<accession>A0A6A4HHU0</accession>
<sequence length="181" mass="20581">MTHAEWSFGGPEYFCLSTGVDAPLQFIRGYVKVRMSYIEQLRSSGIIEAHFIPNIFALLSLDNGIVKAFKLDIWAVDKFYVQFLIRAELDHVKRSTEGQSELAPSNSGEDNSSQLTVKVASGAVNKVTALYSVDKQQLEIRLRNPSDWPLHRVEIRDTKKIGVDDNRWRAWILGVQQTIWA</sequence>
<dbReference type="PANTHER" id="PTHR12389:SF0">
    <property type="entry name" value="E3 UBIQUITIN-PROTEIN LIGASE LISTERIN"/>
    <property type="match status" value="1"/>
</dbReference>
<comment type="subunit">
    <text evidence="1">Component of the ribosome quality control complex (RQC).</text>
</comment>
<evidence type="ECO:0000313" key="3">
    <source>
        <dbReference type="EMBL" id="KAE9397108.1"/>
    </source>
</evidence>
<dbReference type="GO" id="GO:0043023">
    <property type="term" value="F:ribosomal large subunit binding"/>
    <property type="evidence" value="ECO:0007669"/>
    <property type="project" value="TreeGrafter"/>
</dbReference>
<evidence type="ECO:0000256" key="1">
    <source>
        <dbReference type="RuleBase" id="RU367090"/>
    </source>
</evidence>
<feature type="domain" description="E3 ubiquitin-protein ligase listerin ubiquitin conjugating" evidence="2">
    <location>
        <begin position="116"/>
        <end position="178"/>
    </location>
</feature>
<dbReference type="OrthoDB" id="6108at2759"/>
<keyword evidence="1" id="KW-0862">Zinc</keyword>
<dbReference type="InterPro" id="IPR039795">
    <property type="entry name" value="LTN1/Rkr1"/>
</dbReference>
<gene>
    <name evidence="3" type="ORF">BT96DRAFT_996073</name>
</gene>
<dbReference type="GO" id="GO:0061630">
    <property type="term" value="F:ubiquitin protein ligase activity"/>
    <property type="evidence" value="ECO:0007669"/>
    <property type="project" value="UniProtKB-UniRule"/>
</dbReference>
<keyword evidence="1" id="KW-0863">Zinc-finger</keyword>
<dbReference type="EMBL" id="ML769502">
    <property type="protein sequence ID" value="KAE9397108.1"/>
    <property type="molecule type" value="Genomic_DNA"/>
</dbReference>
<keyword evidence="1" id="KW-0833">Ubl conjugation pathway</keyword>
<dbReference type="GO" id="GO:0005829">
    <property type="term" value="C:cytosol"/>
    <property type="evidence" value="ECO:0007669"/>
    <property type="project" value="UniProtKB-UniRule"/>
</dbReference>
<protein>
    <recommendedName>
        <fullName evidence="1">E3 ubiquitin-protein ligase listerin</fullName>
        <ecNumber evidence="1">2.3.2.27</ecNumber>
    </recommendedName>
    <alternativeName>
        <fullName evidence="1">RING-type E3 ubiquitin transferase listerin</fullName>
    </alternativeName>
</protein>
<proteinExistence type="inferred from homology"/>
<dbReference type="GO" id="GO:1990116">
    <property type="term" value="P:ribosome-associated ubiquitin-dependent protein catabolic process"/>
    <property type="evidence" value="ECO:0007669"/>
    <property type="project" value="UniProtKB-UniRule"/>
</dbReference>
<comment type="function">
    <text evidence="1">E3 ubiquitin-protein ligase. Component of the ribosome quality control complex (RQC), a ribosome-associated complex that mediates ubiquitination and extraction of incompletely synthesized nascent chains for proteasomal degradation.</text>
</comment>
<dbReference type="Proteomes" id="UP000799118">
    <property type="component" value="Unassembled WGS sequence"/>
</dbReference>
<comment type="similarity">
    <text evidence="1">Belongs to the LTN1 family.</text>
</comment>
<keyword evidence="1" id="KW-0479">Metal-binding</keyword>
<organism evidence="3 4">
    <name type="scientific">Gymnopus androsaceus JB14</name>
    <dbReference type="NCBI Taxonomy" id="1447944"/>
    <lineage>
        <taxon>Eukaryota</taxon>
        <taxon>Fungi</taxon>
        <taxon>Dikarya</taxon>
        <taxon>Basidiomycota</taxon>
        <taxon>Agaricomycotina</taxon>
        <taxon>Agaricomycetes</taxon>
        <taxon>Agaricomycetidae</taxon>
        <taxon>Agaricales</taxon>
        <taxon>Marasmiineae</taxon>
        <taxon>Omphalotaceae</taxon>
        <taxon>Gymnopus</taxon>
    </lineage>
</organism>
<name>A0A6A4HHU0_9AGAR</name>
<dbReference type="GO" id="GO:0008270">
    <property type="term" value="F:zinc ion binding"/>
    <property type="evidence" value="ECO:0007669"/>
    <property type="project" value="UniProtKB-KW"/>
</dbReference>
<keyword evidence="1" id="KW-0808">Transferase</keyword>
<comment type="catalytic activity">
    <reaction evidence="1">
        <text>S-ubiquitinyl-[E2 ubiquitin-conjugating enzyme]-L-cysteine + [acceptor protein]-L-lysine = [E2 ubiquitin-conjugating enzyme]-L-cysteine + N(6)-ubiquitinyl-[acceptor protein]-L-lysine.</text>
        <dbReference type="EC" id="2.3.2.27"/>
    </reaction>
</comment>
<dbReference type="GO" id="GO:0072344">
    <property type="term" value="P:rescue of stalled ribosome"/>
    <property type="evidence" value="ECO:0007669"/>
    <property type="project" value="UniProtKB-UniRule"/>
</dbReference>
<keyword evidence="4" id="KW-1185">Reference proteome</keyword>
<dbReference type="Pfam" id="PF23009">
    <property type="entry name" value="UBC_like"/>
    <property type="match status" value="1"/>
</dbReference>
<dbReference type="UniPathway" id="UPA00143"/>
<reference evidence="3" key="1">
    <citation type="journal article" date="2019" name="Environ. Microbiol.">
        <title>Fungal ecological strategies reflected in gene transcription - a case study of two litter decomposers.</title>
        <authorList>
            <person name="Barbi F."/>
            <person name="Kohler A."/>
            <person name="Barry K."/>
            <person name="Baskaran P."/>
            <person name="Daum C."/>
            <person name="Fauchery L."/>
            <person name="Ihrmark K."/>
            <person name="Kuo A."/>
            <person name="LaButti K."/>
            <person name="Lipzen A."/>
            <person name="Morin E."/>
            <person name="Grigoriev I.V."/>
            <person name="Henrissat B."/>
            <person name="Lindahl B."/>
            <person name="Martin F."/>
        </authorList>
    </citation>
    <scope>NUCLEOTIDE SEQUENCE</scope>
    <source>
        <strain evidence="3">JB14</strain>
    </source>
</reference>
<dbReference type="EC" id="2.3.2.27" evidence="1"/>
<comment type="pathway">
    <text evidence="1">Protein modification; protein ubiquitination.</text>
</comment>
<dbReference type="InterPro" id="IPR054478">
    <property type="entry name" value="LTN1_UBC"/>
</dbReference>
<dbReference type="AlphaFoldDB" id="A0A6A4HHU0"/>
<dbReference type="PANTHER" id="PTHR12389">
    <property type="entry name" value="ZINC FINGER PROTEIN 294"/>
    <property type="match status" value="1"/>
</dbReference>
<evidence type="ECO:0000259" key="2">
    <source>
        <dbReference type="Pfam" id="PF23009"/>
    </source>
</evidence>
<evidence type="ECO:0000313" key="4">
    <source>
        <dbReference type="Proteomes" id="UP000799118"/>
    </source>
</evidence>
<dbReference type="GO" id="GO:0016567">
    <property type="term" value="P:protein ubiquitination"/>
    <property type="evidence" value="ECO:0007669"/>
    <property type="project" value="UniProtKB-UniPathway"/>
</dbReference>
<dbReference type="GO" id="GO:1990112">
    <property type="term" value="C:RQC complex"/>
    <property type="evidence" value="ECO:0007669"/>
    <property type="project" value="UniProtKB-UniRule"/>
</dbReference>